<dbReference type="NCBIfam" id="TIGR04056">
    <property type="entry name" value="OMP_RagA_SusC"/>
    <property type="match status" value="1"/>
</dbReference>
<evidence type="ECO:0000313" key="13">
    <source>
        <dbReference type="EMBL" id="PSG86961.1"/>
    </source>
</evidence>
<comment type="subcellular location">
    <subcellularLocation>
        <location evidence="1 8">Cell outer membrane</location>
        <topology evidence="1 8">Multi-pass membrane protein</topology>
    </subcellularLocation>
</comment>
<reference evidence="13 14" key="1">
    <citation type="submission" date="2018-03" db="EMBL/GenBank/DDBJ databases">
        <title>Mesoflavibacter sp. HG37 and Mesoflavibacter sp. HG96 sp.nov., two marine bacteria isolated from seawater of Western Pacific Ocean.</title>
        <authorList>
            <person name="Cheng H."/>
            <person name="Wu Y.-H."/>
            <person name="Guo L.-L."/>
            <person name="Xu X.-W."/>
        </authorList>
    </citation>
    <scope>NUCLEOTIDE SEQUENCE [LARGE SCALE GENOMIC DNA]</scope>
    <source>
        <strain evidence="13 14">KCTC 42117</strain>
    </source>
</reference>
<evidence type="ECO:0000256" key="10">
    <source>
        <dbReference type="SAM" id="SignalP"/>
    </source>
</evidence>
<feature type="chain" id="PRO_5015752953" evidence="10">
    <location>
        <begin position="20"/>
        <end position="1005"/>
    </location>
</feature>
<keyword evidence="4 8" id="KW-0812">Transmembrane</keyword>
<dbReference type="SUPFAM" id="SSF56935">
    <property type="entry name" value="Porins"/>
    <property type="match status" value="1"/>
</dbReference>
<dbReference type="Pfam" id="PF07715">
    <property type="entry name" value="Plug"/>
    <property type="match status" value="1"/>
</dbReference>
<dbReference type="InterPro" id="IPR036942">
    <property type="entry name" value="Beta-barrel_TonB_sf"/>
</dbReference>
<dbReference type="Pfam" id="PF00593">
    <property type="entry name" value="TonB_dep_Rec_b-barrel"/>
    <property type="match status" value="1"/>
</dbReference>
<evidence type="ECO:0000256" key="3">
    <source>
        <dbReference type="ARBA" id="ARBA00022452"/>
    </source>
</evidence>
<dbReference type="AlphaFoldDB" id="A0A2T1N5V2"/>
<feature type="domain" description="TonB-dependent receptor-like beta-barrel" evidence="11">
    <location>
        <begin position="402"/>
        <end position="865"/>
    </location>
</feature>
<feature type="domain" description="TonB-dependent receptor plug" evidence="12">
    <location>
        <begin position="113"/>
        <end position="218"/>
    </location>
</feature>
<dbReference type="EMBL" id="PXOT01000027">
    <property type="protein sequence ID" value="PSG86961.1"/>
    <property type="molecule type" value="Genomic_DNA"/>
</dbReference>
<comment type="similarity">
    <text evidence="8 9">Belongs to the TonB-dependent receptor family.</text>
</comment>
<evidence type="ECO:0000256" key="6">
    <source>
        <dbReference type="ARBA" id="ARBA00023136"/>
    </source>
</evidence>
<keyword evidence="14" id="KW-1185">Reference proteome</keyword>
<dbReference type="OrthoDB" id="9768177at2"/>
<evidence type="ECO:0000256" key="8">
    <source>
        <dbReference type="PROSITE-ProRule" id="PRU01360"/>
    </source>
</evidence>
<dbReference type="InterPro" id="IPR023996">
    <property type="entry name" value="TonB-dep_OMP_SusC/RagA"/>
</dbReference>
<gene>
    <name evidence="13" type="ORF">C7H61_12690</name>
</gene>
<dbReference type="NCBIfam" id="TIGR04057">
    <property type="entry name" value="SusC_RagA_signa"/>
    <property type="match status" value="1"/>
</dbReference>
<comment type="caution">
    <text evidence="13">The sequence shown here is derived from an EMBL/GenBank/DDBJ whole genome shotgun (WGS) entry which is preliminary data.</text>
</comment>
<dbReference type="InterPro" id="IPR039426">
    <property type="entry name" value="TonB-dep_rcpt-like"/>
</dbReference>
<dbReference type="Proteomes" id="UP000238430">
    <property type="component" value="Unassembled WGS sequence"/>
</dbReference>
<dbReference type="InterPro" id="IPR008969">
    <property type="entry name" value="CarboxyPept-like_regulatory"/>
</dbReference>
<dbReference type="Gene3D" id="2.40.170.20">
    <property type="entry name" value="TonB-dependent receptor, beta-barrel domain"/>
    <property type="match status" value="1"/>
</dbReference>
<keyword evidence="13" id="KW-0675">Receptor</keyword>
<protein>
    <submittedName>
        <fullName evidence="13">TonB-dependent receptor</fullName>
    </submittedName>
</protein>
<dbReference type="InterPro" id="IPR000531">
    <property type="entry name" value="Beta-barrel_TonB"/>
</dbReference>
<accession>A0A2T1N5V2</accession>
<proteinExistence type="inferred from homology"/>
<dbReference type="SUPFAM" id="SSF49464">
    <property type="entry name" value="Carboxypeptidase regulatory domain-like"/>
    <property type="match status" value="1"/>
</dbReference>
<dbReference type="Gene3D" id="2.60.40.1120">
    <property type="entry name" value="Carboxypeptidase-like, regulatory domain"/>
    <property type="match status" value="1"/>
</dbReference>
<evidence type="ECO:0000256" key="5">
    <source>
        <dbReference type="ARBA" id="ARBA00023077"/>
    </source>
</evidence>
<dbReference type="Gene3D" id="2.170.130.10">
    <property type="entry name" value="TonB-dependent receptor, plug domain"/>
    <property type="match status" value="1"/>
</dbReference>
<evidence type="ECO:0000256" key="1">
    <source>
        <dbReference type="ARBA" id="ARBA00004571"/>
    </source>
</evidence>
<dbReference type="RefSeq" id="WP_106680303.1">
    <property type="nucleotide sequence ID" value="NZ_JACHWV010000002.1"/>
</dbReference>
<feature type="signal peptide" evidence="10">
    <location>
        <begin position="1"/>
        <end position="19"/>
    </location>
</feature>
<keyword evidence="2 8" id="KW-0813">Transport</keyword>
<evidence type="ECO:0000256" key="4">
    <source>
        <dbReference type="ARBA" id="ARBA00022692"/>
    </source>
</evidence>
<keyword evidence="5 9" id="KW-0798">TonB box</keyword>
<dbReference type="FunFam" id="2.60.40.1120:FF:000003">
    <property type="entry name" value="Outer membrane protein Omp121"/>
    <property type="match status" value="1"/>
</dbReference>
<dbReference type="InterPro" id="IPR023997">
    <property type="entry name" value="TonB-dep_OMP_SusC/RagA_CS"/>
</dbReference>
<evidence type="ECO:0000313" key="14">
    <source>
        <dbReference type="Proteomes" id="UP000238430"/>
    </source>
</evidence>
<evidence type="ECO:0000256" key="2">
    <source>
        <dbReference type="ARBA" id="ARBA00022448"/>
    </source>
</evidence>
<evidence type="ECO:0000259" key="12">
    <source>
        <dbReference type="Pfam" id="PF07715"/>
    </source>
</evidence>
<evidence type="ECO:0000256" key="7">
    <source>
        <dbReference type="ARBA" id="ARBA00023237"/>
    </source>
</evidence>
<dbReference type="InterPro" id="IPR037066">
    <property type="entry name" value="Plug_dom_sf"/>
</dbReference>
<dbReference type="PROSITE" id="PS52016">
    <property type="entry name" value="TONB_DEPENDENT_REC_3"/>
    <property type="match status" value="1"/>
</dbReference>
<keyword evidence="10" id="KW-0732">Signal</keyword>
<dbReference type="GO" id="GO:0009279">
    <property type="term" value="C:cell outer membrane"/>
    <property type="evidence" value="ECO:0007669"/>
    <property type="project" value="UniProtKB-SubCell"/>
</dbReference>
<dbReference type="InterPro" id="IPR012910">
    <property type="entry name" value="Plug_dom"/>
</dbReference>
<name>A0A2T1N5V2_9FLAO</name>
<sequence length="1005" mass="112115">MRTKISVLFFFLLGITLYAQDRTITGTVTSMEDGLPIPSANVLIKGTSTGTSTDFDGNYTISAKQGDVIEFSYIGFKTVEITVANQNTLNIALETQVSDLEEVVIIGYGSQKKSDLTGAITTVDSEVIEKTPNSNVMQSLQGKVPGVQITSAGSPGDSPNVRIRGINTLNGSQNPLYVVDGNWYDNIDFLDNSQIESVSVLKDVSSTAIFGQRGSNGVIIIKTKGGKKGSKPVITYNGYTGIQHAQNVLKMANAEQFVTMVYESGSAADIQYVENAIQRFGRSRVNPNIPNINTDWYREVLRDAPITNHSLGITGGGENSNYGINTSYFAQEGILDMKNEYERFNIQGNIDIDVSDRFKVGVNSAFSNATKYNPENGAWFQAYFAVPILPKYDYANTAADPIPFSDATLLGYRGSQNPFPAMTFNDNQLRIRKLLTSIYAEYYLIPDKLSFKTTYYNDYSTILERNVRLPYFISGQSQRQVSSIRRANLTTSNQMWDNLLTYSDTFGKHSVKAIAGTSYRDLHSNSFSATGEDISAVDFESSWYLNFADPDSFNGRVFESASRFYYMSYLGRLEYGFDDKYLFNATVRREGDSRFPREIWKTTPQFGLGWVVSKEKFLNDSNFINFLKLRATWGQLSNGSLSGSSGTNTINTIVTAIDDTQTNGIIGSTTFQNLKREIMEETNIGISARLFNSRLSLEADYYIRDIKDLVASREVPITGNFVRDNIGEMRNKGFEFAANWNQTINDNWKFSIGGNIATLDNEVTKLDNGRGYIDTGSAEFRQRIEVGEPVNYFFGLEVAGVYQNDTEVANDPVAVDNGLVPGDFKYVDQNNDGVIDDNDRVNIGSYLPTFNYGANLKVSYKNFDLSIDMQGQSGNQILNRKRGEVIFTNDTNMDADFAINRWHGEGTTNSYPSAAGRRRAWNQKLSSFFIEDGAYFRIQNIQLAYTIKSGTLLGDNMPETRVYFTADRPFTFFNYNGFNPEVANGVDRQTYPVPAVYTVGVNVKI</sequence>
<evidence type="ECO:0000259" key="11">
    <source>
        <dbReference type="Pfam" id="PF00593"/>
    </source>
</evidence>
<organism evidence="13 14">
    <name type="scientific">Mesoflavibacter zeaxanthinifaciens subsp. sabulilitoris</name>
    <dbReference type="NCBI Taxonomy" id="1520893"/>
    <lineage>
        <taxon>Bacteria</taxon>
        <taxon>Pseudomonadati</taxon>
        <taxon>Bacteroidota</taxon>
        <taxon>Flavobacteriia</taxon>
        <taxon>Flavobacteriales</taxon>
        <taxon>Flavobacteriaceae</taxon>
        <taxon>Mesoflavibacter</taxon>
    </lineage>
</organism>
<keyword evidence="6 8" id="KW-0472">Membrane</keyword>
<keyword evidence="3 8" id="KW-1134">Transmembrane beta strand</keyword>
<keyword evidence="7 8" id="KW-0998">Cell outer membrane</keyword>
<evidence type="ECO:0000256" key="9">
    <source>
        <dbReference type="RuleBase" id="RU003357"/>
    </source>
</evidence>
<dbReference type="Pfam" id="PF13715">
    <property type="entry name" value="CarbopepD_reg_2"/>
    <property type="match status" value="1"/>
</dbReference>